<sequence>MAYGEWFEIYKQQDVTQSTIERVEYYFNKYLLDPELFGGLYFERMTVLDIQRRVNKFIPKYVTSKAILSYAKQIFKYAMASEHIVCEKNYLDLVRMVKPKKATKRAVRYYTETQSRLFEQGLQEKYTENLVYRMSYTVLLRTGIRIGELLGLQWENLDLKAQSVTLNGRMSRLVSGLPKYEDGLKNGDDERIIELDSVTVSLLRQWKHHQKQQGLINGTGFNERDYIVNVSQNALDVNLRRFNAWYNDNHDEALPWLNIHGLRHTHASLLISNGAEMKQVSDRLGHRNMLTTANIYAEVTPKAKREVAELFSKIMEL</sequence>
<name>A0ABT3E4E9_9LACO</name>
<protein>
    <submittedName>
        <fullName evidence="5">Site-specific integrase</fullName>
    </submittedName>
</protein>
<feature type="domain" description="Tyr recombinase" evidence="4">
    <location>
        <begin position="105"/>
        <end position="309"/>
    </location>
</feature>
<evidence type="ECO:0000256" key="1">
    <source>
        <dbReference type="ARBA" id="ARBA00008857"/>
    </source>
</evidence>
<dbReference type="Gene3D" id="1.10.150.130">
    <property type="match status" value="1"/>
</dbReference>
<evidence type="ECO:0000313" key="5">
    <source>
        <dbReference type="EMBL" id="MCW0953298.1"/>
    </source>
</evidence>
<dbReference type="InterPro" id="IPR010998">
    <property type="entry name" value="Integrase_recombinase_N"/>
</dbReference>
<dbReference type="InterPro" id="IPR050090">
    <property type="entry name" value="Tyrosine_recombinase_XerCD"/>
</dbReference>
<dbReference type="RefSeq" id="WP_264336083.1">
    <property type="nucleotide sequence ID" value="NZ_JAOZFE010000003.1"/>
</dbReference>
<organism evidence="5 6">
    <name type="scientific">Weissella ceti</name>
    <dbReference type="NCBI Taxonomy" id="759620"/>
    <lineage>
        <taxon>Bacteria</taxon>
        <taxon>Bacillati</taxon>
        <taxon>Bacillota</taxon>
        <taxon>Bacilli</taxon>
        <taxon>Lactobacillales</taxon>
        <taxon>Lactobacillaceae</taxon>
        <taxon>Weissella</taxon>
    </lineage>
</organism>
<accession>A0ABT3E4E9</accession>
<dbReference type="PANTHER" id="PTHR30349">
    <property type="entry name" value="PHAGE INTEGRASE-RELATED"/>
    <property type="match status" value="1"/>
</dbReference>
<keyword evidence="6" id="KW-1185">Reference proteome</keyword>
<reference evidence="5 6" key="1">
    <citation type="submission" date="2022-10" db="EMBL/GenBank/DDBJ databases">
        <title>Weissella fermenti sp. nov., isolated from fermented cabbage.</title>
        <authorList>
            <person name="Lee J.K."/>
            <person name="Baek J.H."/>
            <person name="Choi D.G."/>
            <person name="Kim J.M."/>
            <person name="Jeon C.O."/>
        </authorList>
    </citation>
    <scope>NUCLEOTIDE SEQUENCE [LARGE SCALE GENOMIC DNA]</scope>
    <source>
        <strain evidence="5 6">KACC 18534</strain>
    </source>
</reference>
<dbReference type="Pfam" id="PF00589">
    <property type="entry name" value="Phage_integrase"/>
    <property type="match status" value="1"/>
</dbReference>
<evidence type="ECO:0000256" key="3">
    <source>
        <dbReference type="ARBA" id="ARBA00023172"/>
    </source>
</evidence>
<evidence type="ECO:0000259" key="4">
    <source>
        <dbReference type="PROSITE" id="PS51898"/>
    </source>
</evidence>
<dbReference type="EMBL" id="JAOZFE010000003">
    <property type="protein sequence ID" value="MCW0953298.1"/>
    <property type="molecule type" value="Genomic_DNA"/>
</dbReference>
<dbReference type="PANTHER" id="PTHR30349:SF64">
    <property type="entry name" value="PROPHAGE INTEGRASE INTD-RELATED"/>
    <property type="match status" value="1"/>
</dbReference>
<evidence type="ECO:0000313" key="6">
    <source>
        <dbReference type="Proteomes" id="UP001526225"/>
    </source>
</evidence>
<dbReference type="Gene3D" id="1.10.443.10">
    <property type="entry name" value="Intergrase catalytic core"/>
    <property type="match status" value="1"/>
</dbReference>
<dbReference type="Proteomes" id="UP001526225">
    <property type="component" value="Unassembled WGS sequence"/>
</dbReference>
<dbReference type="SUPFAM" id="SSF56349">
    <property type="entry name" value="DNA breaking-rejoining enzymes"/>
    <property type="match status" value="1"/>
</dbReference>
<gene>
    <name evidence="5" type="ORF">OIT44_04310</name>
</gene>
<proteinExistence type="inferred from homology"/>
<dbReference type="PROSITE" id="PS51898">
    <property type="entry name" value="TYR_RECOMBINASE"/>
    <property type="match status" value="1"/>
</dbReference>
<keyword evidence="2" id="KW-0238">DNA-binding</keyword>
<keyword evidence="3" id="KW-0233">DNA recombination</keyword>
<dbReference type="InterPro" id="IPR013762">
    <property type="entry name" value="Integrase-like_cat_sf"/>
</dbReference>
<comment type="caution">
    <text evidence="5">The sequence shown here is derived from an EMBL/GenBank/DDBJ whole genome shotgun (WGS) entry which is preliminary data.</text>
</comment>
<dbReference type="CDD" id="cd01189">
    <property type="entry name" value="INT_ICEBs1_C_like"/>
    <property type="match status" value="1"/>
</dbReference>
<dbReference type="InterPro" id="IPR002104">
    <property type="entry name" value="Integrase_catalytic"/>
</dbReference>
<comment type="similarity">
    <text evidence="1">Belongs to the 'phage' integrase family.</text>
</comment>
<evidence type="ECO:0000256" key="2">
    <source>
        <dbReference type="ARBA" id="ARBA00023125"/>
    </source>
</evidence>
<dbReference type="InterPro" id="IPR011010">
    <property type="entry name" value="DNA_brk_join_enz"/>
</dbReference>